<dbReference type="EC" id="2.7.13.3" evidence="2"/>
<dbReference type="InterPro" id="IPR011123">
    <property type="entry name" value="Y_Y_Y"/>
</dbReference>
<dbReference type="InterPro" id="IPR015943">
    <property type="entry name" value="WD40/YVTN_repeat-like_dom_sf"/>
</dbReference>
<accession>A0ABW3B3Z9</accession>
<dbReference type="SUPFAM" id="SSF55874">
    <property type="entry name" value="ATPase domain of HSP90 chaperone/DNA topoisomerase II/histidine kinase"/>
    <property type="match status" value="1"/>
</dbReference>
<keyword evidence="7" id="KW-0547">Nucleotide-binding</keyword>
<dbReference type="Pfam" id="PF07494">
    <property type="entry name" value="Reg_prop"/>
    <property type="match status" value="1"/>
</dbReference>
<feature type="transmembrane region" description="Helical" evidence="5">
    <location>
        <begin position="787"/>
        <end position="805"/>
    </location>
</feature>
<dbReference type="GO" id="GO:0005524">
    <property type="term" value="F:ATP binding"/>
    <property type="evidence" value="ECO:0007669"/>
    <property type="project" value="UniProtKB-KW"/>
</dbReference>
<dbReference type="RefSeq" id="WP_379934480.1">
    <property type="nucleotide sequence ID" value="NZ_JBHTHY010000007.1"/>
</dbReference>
<organism evidence="7 8">
    <name type="scientific">Maribacter chungangensis</name>
    <dbReference type="NCBI Taxonomy" id="1069117"/>
    <lineage>
        <taxon>Bacteria</taxon>
        <taxon>Pseudomonadati</taxon>
        <taxon>Bacteroidota</taxon>
        <taxon>Flavobacteriia</taxon>
        <taxon>Flavobacteriales</taxon>
        <taxon>Flavobacteriaceae</taxon>
        <taxon>Maribacter</taxon>
    </lineage>
</organism>
<dbReference type="Pfam" id="PF02518">
    <property type="entry name" value="HATPase_c"/>
    <property type="match status" value="1"/>
</dbReference>
<keyword evidence="5" id="KW-0472">Membrane</keyword>
<dbReference type="PROSITE" id="PS50109">
    <property type="entry name" value="HIS_KIN"/>
    <property type="match status" value="1"/>
</dbReference>
<evidence type="ECO:0000256" key="5">
    <source>
        <dbReference type="SAM" id="Phobius"/>
    </source>
</evidence>
<dbReference type="SMART" id="SM00387">
    <property type="entry name" value="HATPase_c"/>
    <property type="match status" value="1"/>
</dbReference>
<keyword evidence="5" id="KW-0812">Transmembrane</keyword>
<dbReference type="Gene3D" id="3.30.565.10">
    <property type="entry name" value="Histidine kinase-like ATPase, C-terminal domain"/>
    <property type="match status" value="1"/>
</dbReference>
<comment type="caution">
    <text evidence="7">The sequence shown here is derived from an EMBL/GenBank/DDBJ whole genome shotgun (WGS) entry which is preliminary data.</text>
</comment>
<evidence type="ECO:0000256" key="2">
    <source>
        <dbReference type="ARBA" id="ARBA00012438"/>
    </source>
</evidence>
<dbReference type="PANTHER" id="PTHR43065:SF42">
    <property type="entry name" value="TWO-COMPONENT SENSOR PPRA"/>
    <property type="match status" value="1"/>
</dbReference>
<evidence type="ECO:0000256" key="1">
    <source>
        <dbReference type="ARBA" id="ARBA00000085"/>
    </source>
</evidence>
<reference evidence="8" key="1">
    <citation type="journal article" date="2019" name="Int. J. Syst. Evol. Microbiol.">
        <title>The Global Catalogue of Microorganisms (GCM) 10K type strain sequencing project: providing services to taxonomists for standard genome sequencing and annotation.</title>
        <authorList>
            <consortium name="The Broad Institute Genomics Platform"/>
            <consortium name="The Broad Institute Genome Sequencing Center for Infectious Disease"/>
            <person name="Wu L."/>
            <person name="Ma J."/>
        </authorList>
    </citation>
    <scope>NUCLEOTIDE SEQUENCE [LARGE SCALE GENOMIC DNA]</scope>
    <source>
        <strain evidence="8">CCUG 61948</strain>
    </source>
</reference>
<dbReference type="EMBL" id="JBHTHY010000007">
    <property type="protein sequence ID" value="MFD0797963.1"/>
    <property type="molecule type" value="Genomic_DNA"/>
</dbReference>
<dbReference type="SUPFAM" id="SSF63825">
    <property type="entry name" value="YWTD domain"/>
    <property type="match status" value="1"/>
</dbReference>
<dbReference type="CDD" id="cd00082">
    <property type="entry name" value="HisKA"/>
    <property type="match status" value="1"/>
</dbReference>
<feature type="coiled-coil region" evidence="4">
    <location>
        <begin position="811"/>
        <end position="851"/>
    </location>
</feature>
<sequence>MKSLHLLKMKDQKMTLNMNAHVSLNVMGMFIFVLSILHCSTAANAQINASKGVPSFTNYVIGDDNPAGQQVWNVGQDKEGFIYVGTSSGLQKFDGVNWEILTNPEQDFNTNVRATYLATNGTYYYGTISDFGIVTADSSGTSLLTSLIEFLPEEIPFNDIWSIREVKGKIYFQSRDAIFIYSPDAQDEKKSIRIWKPDTNFMYAFSLDDTFYAHQSDLGLFREKNERLELIPGSEFFGNDRVQVLLPYKNPGEFLVGAFAGGLFHFNGTDFKPFRTEIDSLLQTRSLYKALALPDNTYAISVLGSGFFIIDQEGKALSQFTTKNSIPDQSVYAFYLDRTQNLWVGTNSGLSKIEIFSPVTRFDSEEYEVGNVLSVNAYGDDLYIGTSTSILYIDHADGIIKKVQNLPNAQVFDLEADGDQLISSGPGLYKIQGNKASVIQGTESFQTVELLISKKYPGYVFLGGASGLHVLKRSPNQFGLYAYQSIGPISGVTRSVYSVVENSSGEIWAGTQSGVLYRVQMPKTASGNLDISNAIVKGYTDADGIEGLSGTARIIRGQVYTSGIEGFFYFDNASESFEKDTIFSFSDEIADINWDLNGLLGNQFGDVTLLFKGEKRLAKLQPDGSYILAEYPFNLITANFTNAGYTEPSGVFWFGTDEGLLRLDPNMEYKTDYVNPLYFRIVKSADSLLTLPEYHGDDIPELLYSNNNISFNYVSPFFVKENRIQYQTFLEGLDEDWGAWGSKTSREFTSLPFGTYTFRVKAKNTFGIHSEEIAYPFVVLPPWYATWWAYLLYLLGLGFIVYGLVKMQTKSVLAKEKARNQEKELAQAKEIEKAYENLKATQSQLIQSEKMASLGELTAGIAHEIQNPLNFVNNFSEVSNELVDEMNEELEKGDIEEAKAIAKDIKQNLEKINHHGKRADNIVKGMLQHSRSSSGVKEPTDINALADEYLRLAYHGLRAKDKSFNAELVTDFDASIGRVKVIPQDLGRVILNLITNAFYASKERKQAAMDKAFKPKVTVSTKKTKTGIQISIADNGKGIPKQILDKIFQPFFTTKPTGQGTGLGLSMSYDIITKGHKGKLSLDTKENEGTTFTILLPNDTNTN</sequence>
<feature type="domain" description="Histidine kinase" evidence="6">
    <location>
        <begin position="860"/>
        <end position="1100"/>
    </location>
</feature>
<dbReference type="Gene3D" id="2.130.10.10">
    <property type="entry name" value="YVTN repeat-like/Quinoprotein amine dehydrogenase"/>
    <property type="match status" value="3"/>
</dbReference>
<keyword evidence="4" id="KW-0175">Coiled coil</keyword>
<evidence type="ECO:0000259" key="6">
    <source>
        <dbReference type="PROSITE" id="PS50109"/>
    </source>
</evidence>
<dbReference type="Gene3D" id="2.60.40.10">
    <property type="entry name" value="Immunoglobulins"/>
    <property type="match status" value="1"/>
</dbReference>
<dbReference type="Pfam" id="PF00512">
    <property type="entry name" value="HisKA"/>
    <property type="match status" value="1"/>
</dbReference>
<name>A0ABW3B3Z9_9FLAO</name>
<evidence type="ECO:0000313" key="7">
    <source>
        <dbReference type="EMBL" id="MFD0797963.1"/>
    </source>
</evidence>
<dbReference type="PRINTS" id="PR00344">
    <property type="entry name" value="BCTRLSENSOR"/>
</dbReference>
<dbReference type="Pfam" id="PF07495">
    <property type="entry name" value="Y_Y_Y"/>
    <property type="match status" value="1"/>
</dbReference>
<dbReference type="InterPro" id="IPR013783">
    <property type="entry name" value="Ig-like_fold"/>
</dbReference>
<dbReference type="InterPro" id="IPR004358">
    <property type="entry name" value="Sig_transdc_His_kin-like_C"/>
</dbReference>
<keyword evidence="8" id="KW-1185">Reference proteome</keyword>
<evidence type="ECO:0000256" key="3">
    <source>
        <dbReference type="ARBA" id="ARBA00022553"/>
    </source>
</evidence>
<dbReference type="InterPro" id="IPR011110">
    <property type="entry name" value="Reg_prop"/>
</dbReference>
<dbReference type="InterPro" id="IPR005467">
    <property type="entry name" value="His_kinase_dom"/>
</dbReference>
<keyword evidence="3" id="KW-0597">Phosphoprotein</keyword>
<dbReference type="SMART" id="SM00388">
    <property type="entry name" value="HisKA"/>
    <property type="match status" value="1"/>
</dbReference>
<evidence type="ECO:0000256" key="4">
    <source>
        <dbReference type="SAM" id="Coils"/>
    </source>
</evidence>
<keyword evidence="5" id="KW-1133">Transmembrane helix</keyword>
<dbReference type="PANTHER" id="PTHR43065">
    <property type="entry name" value="SENSOR HISTIDINE KINASE"/>
    <property type="match status" value="1"/>
</dbReference>
<proteinExistence type="predicted"/>
<protein>
    <recommendedName>
        <fullName evidence="2">histidine kinase</fullName>
        <ecNumber evidence="2">2.7.13.3</ecNumber>
    </recommendedName>
</protein>
<gene>
    <name evidence="7" type="ORF">ACFQZJ_10855</name>
</gene>
<dbReference type="InterPro" id="IPR003594">
    <property type="entry name" value="HATPase_dom"/>
</dbReference>
<dbReference type="Gene3D" id="1.10.287.130">
    <property type="match status" value="1"/>
</dbReference>
<dbReference type="InterPro" id="IPR036890">
    <property type="entry name" value="HATPase_C_sf"/>
</dbReference>
<dbReference type="InterPro" id="IPR003661">
    <property type="entry name" value="HisK_dim/P_dom"/>
</dbReference>
<evidence type="ECO:0000313" key="8">
    <source>
        <dbReference type="Proteomes" id="UP001597012"/>
    </source>
</evidence>
<dbReference type="Proteomes" id="UP001597012">
    <property type="component" value="Unassembled WGS sequence"/>
</dbReference>
<keyword evidence="7" id="KW-0067">ATP-binding</keyword>
<comment type="catalytic activity">
    <reaction evidence="1">
        <text>ATP + protein L-histidine = ADP + protein N-phospho-L-histidine.</text>
        <dbReference type="EC" id="2.7.13.3"/>
    </reaction>
</comment>
<dbReference type="InterPro" id="IPR036097">
    <property type="entry name" value="HisK_dim/P_sf"/>
</dbReference>
<dbReference type="SUPFAM" id="SSF47384">
    <property type="entry name" value="Homodimeric domain of signal transducing histidine kinase"/>
    <property type="match status" value="1"/>
</dbReference>